<dbReference type="EMBL" id="JAFIMR010000031">
    <property type="protein sequence ID" value="KAI1860445.1"/>
    <property type="molecule type" value="Genomic_DNA"/>
</dbReference>
<feature type="compositionally biased region" description="Low complexity" evidence="1">
    <location>
        <begin position="117"/>
        <end position="240"/>
    </location>
</feature>
<dbReference type="AlphaFoldDB" id="A0A9Q0AIU9"/>
<evidence type="ECO:0000256" key="1">
    <source>
        <dbReference type="SAM" id="MobiDB-lite"/>
    </source>
</evidence>
<comment type="caution">
    <text evidence="3">The sequence shown here is derived from an EMBL/GenBank/DDBJ whole genome shotgun (WGS) entry which is preliminary data.</text>
</comment>
<evidence type="ECO:0000313" key="3">
    <source>
        <dbReference type="EMBL" id="KAI1860445.1"/>
    </source>
</evidence>
<evidence type="ECO:0000256" key="2">
    <source>
        <dbReference type="SAM" id="SignalP"/>
    </source>
</evidence>
<proteinExistence type="predicted"/>
<reference evidence="3" key="1">
    <citation type="submission" date="2021-03" db="EMBL/GenBank/DDBJ databases">
        <title>Revisited historic fungal species revealed as producer of novel bioactive compounds through whole genome sequencing and comparative genomics.</title>
        <authorList>
            <person name="Vignolle G.A."/>
            <person name="Hochenegger N."/>
            <person name="Mach R.L."/>
            <person name="Mach-Aigner A.R."/>
            <person name="Javad Rahimi M."/>
            <person name="Salim K.A."/>
            <person name="Chan C.M."/>
            <person name="Lim L.B.L."/>
            <person name="Cai F."/>
            <person name="Druzhinina I.S."/>
            <person name="U'Ren J.M."/>
            <person name="Derntl C."/>
        </authorList>
    </citation>
    <scope>NUCLEOTIDE SEQUENCE</scope>
    <source>
        <strain evidence="3">TUCIM 5799</strain>
    </source>
</reference>
<feature type="chain" id="PRO_5040344691" evidence="2">
    <location>
        <begin position="17"/>
        <end position="528"/>
    </location>
</feature>
<feature type="signal peptide" evidence="2">
    <location>
        <begin position="1"/>
        <end position="16"/>
    </location>
</feature>
<organism evidence="3 4">
    <name type="scientific">Neoarthrinium moseri</name>
    <dbReference type="NCBI Taxonomy" id="1658444"/>
    <lineage>
        <taxon>Eukaryota</taxon>
        <taxon>Fungi</taxon>
        <taxon>Dikarya</taxon>
        <taxon>Ascomycota</taxon>
        <taxon>Pezizomycotina</taxon>
        <taxon>Sordariomycetes</taxon>
        <taxon>Xylariomycetidae</taxon>
        <taxon>Amphisphaeriales</taxon>
        <taxon>Apiosporaceae</taxon>
        <taxon>Neoarthrinium</taxon>
    </lineage>
</organism>
<evidence type="ECO:0000313" key="4">
    <source>
        <dbReference type="Proteomes" id="UP000829685"/>
    </source>
</evidence>
<feature type="region of interest" description="Disordered" evidence="1">
    <location>
        <begin position="109"/>
        <end position="240"/>
    </location>
</feature>
<dbReference type="Proteomes" id="UP000829685">
    <property type="component" value="Unassembled WGS sequence"/>
</dbReference>
<name>A0A9Q0AIU9_9PEZI</name>
<keyword evidence="4" id="KW-1185">Reference proteome</keyword>
<keyword evidence="2" id="KW-0732">Signal</keyword>
<sequence length="528" mass="55897">MWYSFLLVSLANRATGFTPAPVPPESVCACIPVATPTSILTVPFTETSTLQMVATFTVVFVESTVTVTVASVPYTPSTSLYTQTVSCLPSAGTQSSFTLPTALQRKRNLENRNYAVKPKTSTSSTKATSTLSVKPIISSSTTRLPGSSSTRSTSITSSGKGSSTSSVNPIISSSTTRSSNSPSTKSTTITSKSTSTTSRRYSTSSTSFSSSTSTIKPTSSGQSTSKPPSESSSSTGFETFPPRTACSDLVPSGYTAAISSACSFLGLLPQPTTRTVVQSETTTIVGPVGEVSTITSVGSTKTVTVTSATIGTSTGLFVTAPATVNTTVNGATIIPTGINFHYASNVNYGDTISATAADVNSLRNNTSAFTFSNTIINLDFGPELQFVGDRSEMLFRKTGTRLPTNNYAIIQQGYFYANSSFPRVIDIDTFFLFSSNSFSVVWTGNKSLANNWTWENRDDAMFFYGIKPPGDGIRQDRPIGNRTYIIPPHEALPFTILWGQNSGSAIPEYSYYLSGAQLIGDCGGNFIP</sequence>
<protein>
    <submittedName>
        <fullName evidence="3">Uncharacterized protein</fullName>
    </submittedName>
</protein>
<accession>A0A9Q0AIU9</accession>
<gene>
    <name evidence="3" type="ORF">JX265_009844</name>
</gene>